<keyword evidence="2" id="KW-1185">Reference proteome</keyword>
<evidence type="ECO:0000313" key="2">
    <source>
        <dbReference type="Proteomes" id="UP000027920"/>
    </source>
</evidence>
<protein>
    <submittedName>
        <fullName evidence="1">Uncharacterized protein</fullName>
    </submittedName>
</protein>
<gene>
    <name evidence="1" type="ORF">A1O9_12965</name>
</gene>
<proteinExistence type="predicted"/>
<dbReference type="RefSeq" id="XP_013253578.1">
    <property type="nucleotide sequence ID" value="XM_013398124.1"/>
</dbReference>
<dbReference type="EMBL" id="AMGV01000036">
    <property type="protein sequence ID" value="KEF50988.1"/>
    <property type="molecule type" value="Genomic_DNA"/>
</dbReference>
<organism evidence="1 2">
    <name type="scientific">Exophiala aquamarina CBS 119918</name>
    <dbReference type="NCBI Taxonomy" id="1182545"/>
    <lineage>
        <taxon>Eukaryota</taxon>
        <taxon>Fungi</taxon>
        <taxon>Dikarya</taxon>
        <taxon>Ascomycota</taxon>
        <taxon>Pezizomycotina</taxon>
        <taxon>Eurotiomycetes</taxon>
        <taxon>Chaetothyriomycetidae</taxon>
        <taxon>Chaetothyriales</taxon>
        <taxon>Herpotrichiellaceae</taxon>
        <taxon>Exophiala</taxon>
    </lineage>
</organism>
<reference evidence="1 2" key="1">
    <citation type="submission" date="2013-03" db="EMBL/GenBank/DDBJ databases">
        <title>The Genome Sequence of Exophiala aquamarina CBS 119918.</title>
        <authorList>
            <consortium name="The Broad Institute Genomics Platform"/>
            <person name="Cuomo C."/>
            <person name="de Hoog S."/>
            <person name="Gorbushina A."/>
            <person name="Walker B."/>
            <person name="Young S.K."/>
            <person name="Zeng Q."/>
            <person name="Gargeya S."/>
            <person name="Fitzgerald M."/>
            <person name="Haas B."/>
            <person name="Abouelleil A."/>
            <person name="Allen A.W."/>
            <person name="Alvarado L."/>
            <person name="Arachchi H.M."/>
            <person name="Berlin A.M."/>
            <person name="Chapman S.B."/>
            <person name="Gainer-Dewar J."/>
            <person name="Goldberg J."/>
            <person name="Griggs A."/>
            <person name="Gujja S."/>
            <person name="Hansen M."/>
            <person name="Howarth C."/>
            <person name="Imamovic A."/>
            <person name="Ireland A."/>
            <person name="Larimer J."/>
            <person name="McCowan C."/>
            <person name="Murphy C."/>
            <person name="Pearson M."/>
            <person name="Poon T.W."/>
            <person name="Priest M."/>
            <person name="Roberts A."/>
            <person name="Saif S."/>
            <person name="Shea T."/>
            <person name="Sisk P."/>
            <person name="Sykes S."/>
            <person name="Wortman J."/>
            <person name="Nusbaum C."/>
            <person name="Birren B."/>
        </authorList>
    </citation>
    <scope>NUCLEOTIDE SEQUENCE [LARGE SCALE GENOMIC DNA]</scope>
    <source>
        <strain evidence="1 2">CBS 119918</strain>
    </source>
</reference>
<dbReference type="GeneID" id="25287859"/>
<feature type="non-terminal residue" evidence="1">
    <location>
        <position position="99"/>
    </location>
</feature>
<comment type="caution">
    <text evidence="1">The sequence shown here is derived from an EMBL/GenBank/DDBJ whole genome shotgun (WGS) entry which is preliminary data.</text>
</comment>
<sequence length="99" mass="10816">MTGNPCQTCKETDESQCAGVLDLSRIVQANVELKRSKNEAMQLRTRMGQDVQLLTTLNESFTAKKASLSAATSSMADADIELLRSEIQRLAVNGKQVVE</sequence>
<dbReference type="AlphaFoldDB" id="A0A072NVA4"/>
<accession>A0A072NVA4</accession>
<dbReference type="VEuPathDB" id="FungiDB:A1O9_12965"/>
<dbReference type="Proteomes" id="UP000027920">
    <property type="component" value="Unassembled WGS sequence"/>
</dbReference>
<dbReference type="HOGENOM" id="CLU_2326299_0_0_1"/>
<name>A0A072NVA4_9EURO</name>
<evidence type="ECO:0000313" key="1">
    <source>
        <dbReference type="EMBL" id="KEF50988.1"/>
    </source>
</evidence>